<gene>
    <name evidence="2" type="ORF">ONZ51_g12417</name>
</gene>
<dbReference type="AlphaFoldDB" id="A0AAD7TG77"/>
<evidence type="ECO:0000256" key="1">
    <source>
        <dbReference type="SAM" id="MobiDB-lite"/>
    </source>
</evidence>
<feature type="compositionally biased region" description="Polar residues" evidence="1">
    <location>
        <begin position="56"/>
        <end position="71"/>
    </location>
</feature>
<reference evidence="2" key="1">
    <citation type="submission" date="2022-11" db="EMBL/GenBank/DDBJ databases">
        <title>Genome Sequence of Cubamyces cubensis.</title>
        <authorList>
            <person name="Buettner E."/>
        </authorList>
    </citation>
    <scope>NUCLEOTIDE SEQUENCE</scope>
    <source>
        <strain evidence="2">MPL-01</strain>
    </source>
</reference>
<feature type="region of interest" description="Disordered" evidence="1">
    <location>
        <begin position="1"/>
        <end position="81"/>
    </location>
</feature>
<protein>
    <submittedName>
        <fullName evidence="2">Uncharacterized protein</fullName>
    </submittedName>
</protein>
<dbReference type="InterPro" id="IPR009027">
    <property type="entry name" value="Ribosomal_bL9/RNase_H1_N"/>
</dbReference>
<name>A0AAD7TG77_9APHY</name>
<evidence type="ECO:0000313" key="2">
    <source>
        <dbReference type="EMBL" id="KAJ8455540.1"/>
    </source>
</evidence>
<evidence type="ECO:0000313" key="3">
    <source>
        <dbReference type="Proteomes" id="UP001215151"/>
    </source>
</evidence>
<accession>A0AAD7TG77</accession>
<dbReference type="Proteomes" id="UP001215151">
    <property type="component" value="Unassembled WGS sequence"/>
</dbReference>
<proteinExistence type="predicted"/>
<comment type="caution">
    <text evidence="2">The sequence shown here is derived from an EMBL/GenBank/DDBJ whole genome shotgun (WGS) entry which is preliminary data.</text>
</comment>
<sequence length="385" mass="42377">MYHSKYHLPATRPVSPTATARPPLLSTTSPYLHLAGTPSPLRNECSSSERRVHSVPATSAENFQRVTTSPLAGTPSRHHMSLDSADLATNGDPVHGVLPGASAVNHGVEIGAASRDEWGNLEWLTAEDMQDVGDRSRAAPLFKPTADIGGFGRYSRMYGSITASPTLSTIAEIDTVMPNDDDNDFVTRDILGPSFSRYSESEPYYCPSREPAGRALSPDSVECHSSSMPPPRLAETALPLFDRASDIGGRFSGWDSSRDPFVVVEPSPAVRRSRCLPPPSDAACSEYVQEDHDADASSASTVSRDYHYSYYGEILDDPFTFSNMRHPIWIVITTGRRVGVFRGWDRVYQYIEDLGQCQYCGYSTYTAAMDYYQQEKARRAIVVLV</sequence>
<organism evidence="2 3">
    <name type="scientific">Trametes cubensis</name>
    <dbReference type="NCBI Taxonomy" id="1111947"/>
    <lineage>
        <taxon>Eukaryota</taxon>
        <taxon>Fungi</taxon>
        <taxon>Dikarya</taxon>
        <taxon>Basidiomycota</taxon>
        <taxon>Agaricomycotina</taxon>
        <taxon>Agaricomycetes</taxon>
        <taxon>Polyporales</taxon>
        <taxon>Polyporaceae</taxon>
        <taxon>Trametes</taxon>
    </lineage>
</organism>
<dbReference type="SUPFAM" id="SSF55658">
    <property type="entry name" value="L9 N-domain-like"/>
    <property type="match status" value="1"/>
</dbReference>
<dbReference type="EMBL" id="JAPEVG010000759">
    <property type="protein sequence ID" value="KAJ8455540.1"/>
    <property type="molecule type" value="Genomic_DNA"/>
</dbReference>
<keyword evidence="3" id="KW-1185">Reference proteome</keyword>